<dbReference type="InterPro" id="IPR016040">
    <property type="entry name" value="NAD(P)-bd_dom"/>
</dbReference>
<dbReference type="EC" id="4.2.1.45" evidence="2"/>
<dbReference type="Proteomes" id="UP001288620">
    <property type="component" value="Unassembled WGS sequence"/>
</dbReference>
<evidence type="ECO:0000313" key="2">
    <source>
        <dbReference type="EMBL" id="MDZ7278099.1"/>
    </source>
</evidence>
<gene>
    <name evidence="2" type="primary">rfbG</name>
    <name evidence="2" type="ORF">N4G40_07400</name>
</gene>
<dbReference type="InterPro" id="IPR036291">
    <property type="entry name" value="NAD(P)-bd_dom_sf"/>
</dbReference>
<name>A0ABU5LDR5_9GAMM</name>
<evidence type="ECO:0000313" key="3">
    <source>
        <dbReference type="Proteomes" id="UP001288620"/>
    </source>
</evidence>
<dbReference type="InterPro" id="IPR013445">
    <property type="entry name" value="CDP_4_6_deHydtase"/>
</dbReference>
<dbReference type="Gene3D" id="3.40.50.720">
    <property type="entry name" value="NAD(P)-binding Rossmann-like Domain"/>
    <property type="match status" value="1"/>
</dbReference>
<dbReference type="PANTHER" id="PTHR43000">
    <property type="entry name" value="DTDP-D-GLUCOSE 4,6-DEHYDRATASE-RELATED"/>
    <property type="match status" value="1"/>
</dbReference>
<comment type="caution">
    <text evidence="2">The sequence shown here is derived from an EMBL/GenBank/DDBJ whole genome shotgun (WGS) entry which is preliminary data.</text>
</comment>
<dbReference type="SUPFAM" id="SSF51735">
    <property type="entry name" value="NAD(P)-binding Rossmann-fold domains"/>
    <property type="match status" value="1"/>
</dbReference>
<reference evidence="3" key="1">
    <citation type="submission" date="2023-07" db="EMBL/GenBank/DDBJ databases">
        <title>Structural and functional analysis of rice phyllospheric bacteria for their antimicrobial properties and defense elicitation against blast disease.</title>
        <authorList>
            <person name="Sahu K.P."/>
            <person name="Asharani P."/>
            <person name="Kumar M."/>
            <person name="Reddy B."/>
            <person name="Kumar A."/>
        </authorList>
    </citation>
    <scope>NUCLEOTIDE SEQUENCE [LARGE SCALE GENOMIC DNA]</scope>
    <source>
        <strain evidence="3">OsEp_Plm_30P10</strain>
    </source>
</reference>
<keyword evidence="2" id="KW-0456">Lyase</keyword>
<dbReference type="EMBL" id="JAOBTT010000001">
    <property type="protein sequence ID" value="MDZ7278099.1"/>
    <property type="molecule type" value="Genomic_DNA"/>
</dbReference>
<dbReference type="NCBIfam" id="TIGR02622">
    <property type="entry name" value="CDP_4_6_dhtase"/>
    <property type="match status" value="1"/>
</dbReference>
<dbReference type="GO" id="GO:0047733">
    <property type="term" value="F:CDP-glucose 4,6-dehydratase activity"/>
    <property type="evidence" value="ECO:0007669"/>
    <property type="project" value="UniProtKB-EC"/>
</dbReference>
<dbReference type="Gene3D" id="3.90.25.10">
    <property type="entry name" value="UDP-galactose 4-epimerase, domain 1"/>
    <property type="match status" value="1"/>
</dbReference>
<proteinExistence type="predicted"/>
<organism evidence="2 3">
    <name type="scientific">Pantoea eucrina</name>
    <dbReference type="NCBI Taxonomy" id="472693"/>
    <lineage>
        <taxon>Bacteria</taxon>
        <taxon>Pseudomonadati</taxon>
        <taxon>Pseudomonadota</taxon>
        <taxon>Gammaproteobacteria</taxon>
        <taxon>Enterobacterales</taxon>
        <taxon>Erwiniaceae</taxon>
        <taxon>Pantoea</taxon>
    </lineage>
</organism>
<dbReference type="Pfam" id="PF16363">
    <property type="entry name" value="GDP_Man_Dehyd"/>
    <property type="match status" value="1"/>
</dbReference>
<protein>
    <submittedName>
        <fullName evidence="2">CDP-glucose 4,6-dehydratase</fullName>
        <ecNumber evidence="2">4.2.1.45</ecNumber>
    </submittedName>
</protein>
<dbReference type="RefSeq" id="WP_322542116.1">
    <property type="nucleotide sequence ID" value="NZ_JAOBTT010000001.1"/>
</dbReference>
<accession>A0ABU5LDR5</accession>
<evidence type="ECO:0000259" key="1">
    <source>
        <dbReference type="Pfam" id="PF16363"/>
    </source>
</evidence>
<keyword evidence="3" id="KW-1185">Reference proteome</keyword>
<sequence length="360" mass="39852">MESLVTPAFWQGKNVLITGHTGFKGSWLTLWLEQMGAKVSGISLANPEARSHFALVNRGRHIQDIECDIRDKAALEAHIAAIQPEMVFHLAAQALVSCAYDAPWDNFTSNVSGTLNLLEALRDNDSVQAILVVTTDKVYANDGVKHHFFKETDALGGQDPYSASKAMTEILCASWRESFMRKKGVPLATARAGNVIGGGDWAKDRLIPDYYRARDAQQTLRLRYPDAVRPWQHVLESLRGYLLYAEYLLHNRDQYVPALNFGPSMANQLTVKQVLEALSAVAQQAPDDVQQIAPANSEALYLNLDSTQAAHTLGWHPALNMSATLRLTHAWYAAARGATDMRDFAVEQLNDYLRTCGAAQ</sequence>
<feature type="domain" description="NAD(P)-binding" evidence="1">
    <location>
        <begin position="16"/>
        <end position="326"/>
    </location>
</feature>